<sequence length="98" mass="10689">MGRSSTDVRAKIAAATHIQYQTVSGRRDRKDCLNTHELTLLQQAIATTILLPEEDGTEPMSRAPNFAVTTTFEYGSVKPVRTTDRAGKRALVLVSASV</sequence>
<evidence type="ECO:0000313" key="1">
    <source>
        <dbReference type="EMBL" id="KAJ3546210.1"/>
    </source>
</evidence>
<proteinExistence type="predicted"/>
<evidence type="ECO:0000313" key="2">
    <source>
        <dbReference type="Proteomes" id="UP001148662"/>
    </source>
</evidence>
<organism evidence="1 2">
    <name type="scientific">Phlebia brevispora</name>
    <dbReference type="NCBI Taxonomy" id="194682"/>
    <lineage>
        <taxon>Eukaryota</taxon>
        <taxon>Fungi</taxon>
        <taxon>Dikarya</taxon>
        <taxon>Basidiomycota</taxon>
        <taxon>Agaricomycotina</taxon>
        <taxon>Agaricomycetes</taxon>
        <taxon>Polyporales</taxon>
        <taxon>Meruliaceae</taxon>
        <taxon>Phlebia</taxon>
    </lineage>
</organism>
<dbReference type="Proteomes" id="UP001148662">
    <property type="component" value="Unassembled WGS sequence"/>
</dbReference>
<name>A0ACC1STU2_9APHY</name>
<comment type="caution">
    <text evidence="1">The sequence shown here is derived from an EMBL/GenBank/DDBJ whole genome shotgun (WGS) entry which is preliminary data.</text>
</comment>
<gene>
    <name evidence="1" type="ORF">NM688_g5538</name>
</gene>
<accession>A0ACC1STU2</accession>
<dbReference type="EMBL" id="JANHOG010001031">
    <property type="protein sequence ID" value="KAJ3546210.1"/>
    <property type="molecule type" value="Genomic_DNA"/>
</dbReference>
<reference evidence="1" key="1">
    <citation type="submission" date="2022-07" db="EMBL/GenBank/DDBJ databases">
        <title>Genome Sequence of Phlebia brevispora.</title>
        <authorList>
            <person name="Buettner E."/>
        </authorList>
    </citation>
    <scope>NUCLEOTIDE SEQUENCE</scope>
    <source>
        <strain evidence="1">MPL23</strain>
    </source>
</reference>
<protein>
    <submittedName>
        <fullName evidence="1">Uncharacterized protein</fullName>
    </submittedName>
</protein>
<keyword evidence="2" id="KW-1185">Reference proteome</keyword>